<keyword evidence="1" id="KW-0732">Signal</keyword>
<feature type="signal peptide" evidence="1">
    <location>
        <begin position="1"/>
        <end position="18"/>
    </location>
</feature>
<evidence type="ECO:0000256" key="1">
    <source>
        <dbReference type="SAM" id="SignalP"/>
    </source>
</evidence>
<sequence>MKPIALFVAFILVGLGSAAPTSDEKIIVTKDFFIQEFVKYTAQHDIVNILVPVNNLNFEDVEKDDSDDDSSSNMCLFFIEADTLEGEKKEYKGLYVFKDEVATKLLDNGRDFAAPADESKTVYFAATDGLYIYNAEKNKAEKYGTITDSIISIAKANGTDFLYILTEDYVLYKVTGDGTKKEKVNNVVGAQQIVVDFANNLYYYTTDKKVYVYTGETVKQIEGLPSATYINILKPPFFMDSGLPVVLDYKAYVVYENGTSEFSDFEFVARPTAYSMEATIVQYYAYNKKIYEYNLLTIILSELLDEIQKLLEDEKDNIQALSSKKGSDFRASFKQQHIKT</sequence>
<organism evidence="2">
    <name type="scientific">Ochrogaster lunifer</name>
    <name type="common">Bag-shelter moth</name>
    <dbReference type="NCBI Taxonomy" id="319761"/>
    <lineage>
        <taxon>Eukaryota</taxon>
        <taxon>Metazoa</taxon>
        <taxon>Ecdysozoa</taxon>
        <taxon>Arthropoda</taxon>
        <taxon>Hexapoda</taxon>
        <taxon>Insecta</taxon>
        <taxon>Pterygota</taxon>
        <taxon>Neoptera</taxon>
        <taxon>Endopterygota</taxon>
        <taxon>Lepidoptera</taxon>
        <taxon>Glossata</taxon>
        <taxon>Ditrysia</taxon>
        <taxon>Noctuoidea</taxon>
        <taxon>Notodontidae</taxon>
        <taxon>Thaumetopoeinae</taxon>
        <taxon>Ochrogaster</taxon>
    </lineage>
</organism>
<dbReference type="EMBL" id="OQ876652">
    <property type="protein sequence ID" value="WGN96290.1"/>
    <property type="molecule type" value="mRNA"/>
</dbReference>
<dbReference type="InterPro" id="IPR015943">
    <property type="entry name" value="WD40/YVTN_repeat-like_dom_sf"/>
</dbReference>
<dbReference type="AlphaFoldDB" id="A0AA49ILZ9"/>
<proteinExistence type="evidence at transcript level"/>
<reference evidence="2" key="1">
    <citation type="journal article" date="2023" name="Proteomics">
        <title>Proteome of urticating setae of Ochrogaster lunifer, a processionary caterpillar of medical and veterinary importance, including primary structures of putative toxins.</title>
        <authorList>
            <person name="Walker A.A."/>
            <person name="Perkins L.E."/>
            <person name="Battisti A."/>
            <person name="Zalucki M.P."/>
            <person name="King G.F."/>
        </authorList>
    </citation>
    <scope>NUCLEOTIDE SEQUENCE</scope>
    <source>
        <strain evidence="2">U-TPTX</strain>
    </source>
</reference>
<accession>A0AA49ILZ9</accession>
<name>A0AA49ILZ9_OCHLU</name>
<dbReference type="SUPFAM" id="SSF69304">
    <property type="entry name" value="Tricorn protease N-terminal domain"/>
    <property type="match status" value="1"/>
</dbReference>
<dbReference type="Gene3D" id="2.130.10.10">
    <property type="entry name" value="YVTN repeat-like/Quinoprotein amine dehydrogenase"/>
    <property type="match status" value="1"/>
</dbReference>
<reference evidence="2" key="2">
    <citation type="submission" date="2023-04" db="EMBL/GenBank/DDBJ databases">
        <authorList>
            <person name="Walker A."/>
            <person name="Perkins L.E."/>
            <person name="Battisti A."/>
            <person name="Zalucki M.P."/>
            <person name="King G.F."/>
        </authorList>
    </citation>
    <scope>NUCLEOTIDE SEQUENCE</scope>
    <source>
        <strain evidence="2">U-TPTX</strain>
        <tissue evidence="2">True setae</tissue>
    </source>
</reference>
<protein>
    <submittedName>
        <fullName evidence="2">Setae polypeptide</fullName>
    </submittedName>
</protein>
<evidence type="ECO:0000313" key="2">
    <source>
        <dbReference type="EMBL" id="WGN96290.1"/>
    </source>
</evidence>
<feature type="chain" id="PRO_5041226754" evidence="1">
    <location>
        <begin position="19"/>
        <end position="340"/>
    </location>
</feature>